<dbReference type="CDD" id="cd00130">
    <property type="entry name" value="PAS"/>
    <property type="match status" value="2"/>
</dbReference>
<evidence type="ECO:0000259" key="10">
    <source>
        <dbReference type="PROSITE" id="PS50113"/>
    </source>
</evidence>
<dbReference type="PROSITE" id="PS50112">
    <property type="entry name" value="PAS"/>
    <property type="match status" value="2"/>
</dbReference>
<dbReference type="PROSITE" id="PS50109">
    <property type="entry name" value="HIS_KIN"/>
    <property type="match status" value="1"/>
</dbReference>
<feature type="domain" description="PAS" evidence="9">
    <location>
        <begin position="118"/>
        <end position="190"/>
    </location>
</feature>
<dbReference type="Pfam" id="PF00989">
    <property type="entry name" value="PAS"/>
    <property type="match status" value="1"/>
</dbReference>
<dbReference type="InterPro" id="IPR003661">
    <property type="entry name" value="HisK_dim/P_dom"/>
</dbReference>
<feature type="domain" description="PAC" evidence="10">
    <location>
        <begin position="194"/>
        <end position="246"/>
    </location>
</feature>
<dbReference type="Gene3D" id="3.30.565.10">
    <property type="entry name" value="Histidine kinase-like ATPase, C-terminal domain"/>
    <property type="match status" value="1"/>
</dbReference>
<dbReference type="PANTHER" id="PTHR43304">
    <property type="entry name" value="PHYTOCHROME-LIKE PROTEIN CPH1"/>
    <property type="match status" value="1"/>
</dbReference>
<dbReference type="InterPro" id="IPR005467">
    <property type="entry name" value="His_kinase_dom"/>
</dbReference>
<evidence type="ECO:0000256" key="1">
    <source>
        <dbReference type="ARBA" id="ARBA00000085"/>
    </source>
</evidence>
<dbReference type="RefSeq" id="WP_116007706.1">
    <property type="nucleotide sequence ID" value="NZ_QUOU01000001.1"/>
</dbReference>
<dbReference type="Pfam" id="PF00072">
    <property type="entry name" value="Response_reg"/>
    <property type="match status" value="1"/>
</dbReference>
<sequence>MANTIALAELPIAVVEIDDEQEISQVNPAMAMLSGYQPEQLTGKPLSYLLIGYELTHELTNELTSDEDSALTDSAIHLLKTATASLVHVGVKTLQQDDKQWVFVTAVQELPKEQSEPLKEDTRTALESLDETYWEWDIASDLLYCSPELAALLGYQKAPLSAPKSFWRQHVSEDRWLELQEQVRQLVSGEESSFNSTYQVTTNDNQVLWVNATARLKRGQDGAPERMYGAIRNVTETKSLIQQLRKQNNYLSLAEKISNSGHWRYNVGNQKMFWSTELYRIYGTQAHTFKPSLEKVLAFHEANEQERIQASYQQSIECAQSFYHKSSIVLANGKKAKIETIGEVEVDSDGKVIALFGISRDITRSEAVFEKLKLLALVNYTIKVPIFFINEEDNVVYQDISPQQGDSNTALFDYVNFSITEYLSFKKIAQLDGQLKRTHISFDDYNTVFDLSVTYEADEGVYIWIVENVTDKFRKEQQQLISNRLALLGNTFGNVSHDINNVLGVALGAIEMLELKFSQGEQDISRYIDRVKNAIDKGKSVTERLLAFTKKPMVKVVEFDPLNDILDNQYLFRQILINTIELEINLPKEKCTIYFPQGEFINILLNLVINAQDAIKDQGGSGKIQLSAHYNAKGSFEVHVKDSGVGILSENLTKIFDPFYSSKSVSKGHGIGLANVYSTIYKHNAQIRVYGKSELGGAHFVLEFTCKRAVANKTATIYYPHAERGVTLDNMQRQRVLILDDEASIAEFVALFLESVGAYTVHVTSKEALVDAINEQGPFDVFMTDMILPDMTGREATAIVQQSFPQITIGSMSGYIDNDDKTWPYPVLRKPFNSTELAQFFSNLNSVM</sequence>
<gene>
    <name evidence="11" type="ORF">DXX93_08380</name>
</gene>
<dbReference type="InterPro" id="IPR000700">
    <property type="entry name" value="PAS-assoc_C"/>
</dbReference>
<proteinExistence type="predicted"/>
<keyword evidence="4" id="KW-0808">Transferase</keyword>
<dbReference type="InterPro" id="IPR013767">
    <property type="entry name" value="PAS_fold"/>
</dbReference>
<evidence type="ECO:0000259" key="9">
    <source>
        <dbReference type="PROSITE" id="PS50112"/>
    </source>
</evidence>
<dbReference type="AlphaFoldDB" id="A0A3E0TPX1"/>
<dbReference type="InterPro" id="IPR011006">
    <property type="entry name" value="CheY-like_superfamily"/>
</dbReference>
<dbReference type="Pfam" id="PF02518">
    <property type="entry name" value="HATPase_c"/>
    <property type="match status" value="1"/>
</dbReference>
<dbReference type="PROSITE" id="PS50113">
    <property type="entry name" value="PAC"/>
    <property type="match status" value="1"/>
</dbReference>
<dbReference type="Pfam" id="PF08447">
    <property type="entry name" value="PAS_3"/>
    <property type="match status" value="1"/>
</dbReference>
<evidence type="ECO:0000256" key="5">
    <source>
        <dbReference type="ARBA" id="ARBA00022777"/>
    </source>
</evidence>
<dbReference type="GO" id="GO:0006355">
    <property type="term" value="P:regulation of DNA-templated transcription"/>
    <property type="evidence" value="ECO:0007669"/>
    <property type="project" value="InterPro"/>
</dbReference>
<dbReference type="Proteomes" id="UP000256478">
    <property type="component" value="Unassembled WGS sequence"/>
</dbReference>
<dbReference type="PANTHER" id="PTHR43304:SF1">
    <property type="entry name" value="PAC DOMAIN-CONTAINING PROTEIN"/>
    <property type="match status" value="1"/>
</dbReference>
<dbReference type="InterPro" id="IPR036097">
    <property type="entry name" value="HisK_dim/P_sf"/>
</dbReference>
<dbReference type="InterPro" id="IPR004358">
    <property type="entry name" value="Sig_transdc_His_kin-like_C"/>
</dbReference>
<dbReference type="InterPro" id="IPR003594">
    <property type="entry name" value="HATPase_dom"/>
</dbReference>
<dbReference type="NCBIfam" id="TIGR00229">
    <property type="entry name" value="sensory_box"/>
    <property type="match status" value="2"/>
</dbReference>
<evidence type="ECO:0000256" key="6">
    <source>
        <dbReference type="PROSITE-ProRule" id="PRU00169"/>
    </source>
</evidence>
<dbReference type="EMBL" id="QUOU01000001">
    <property type="protein sequence ID" value="REL26589.1"/>
    <property type="molecule type" value="Genomic_DNA"/>
</dbReference>
<dbReference type="InterPro" id="IPR035965">
    <property type="entry name" value="PAS-like_dom_sf"/>
</dbReference>
<dbReference type="CDD" id="cd00082">
    <property type="entry name" value="HisKA"/>
    <property type="match status" value="1"/>
</dbReference>
<evidence type="ECO:0000313" key="12">
    <source>
        <dbReference type="Proteomes" id="UP000256478"/>
    </source>
</evidence>
<dbReference type="SUPFAM" id="SSF52172">
    <property type="entry name" value="CheY-like"/>
    <property type="match status" value="1"/>
</dbReference>
<dbReference type="SMART" id="SM00448">
    <property type="entry name" value="REC"/>
    <property type="match status" value="1"/>
</dbReference>
<keyword evidence="3 6" id="KW-0597">Phosphoprotein</keyword>
<name>A0A3E0TPX1_9GAMM</name>
<dbReference type="InterPro" id="IPR052162">
    <property type="entry name" value="Sensor_kinase/Photoreceptor"/>
</dbReference>
<comment type="caution">
    <text evidence="11">The sequence shown here is derived from an EMBL/GenBank/DDBJ whole genome shotgun (WGS) entry which is preliminary data.</text>
</comment>
<evidence type="ECO:0000259" key="8">
    <source>
        <dbReference type="PROSITE" id="PS50110"/>
    </source>
</evidence>
<keyword evidence="5" id="KW-0418">Kinase</keyword>
<dbReference type="SUPFAM" id="SSF55785">
    <property type="entry name" value="PYP-like sensor domain (PAS domain)"/>
    <property type="match status" value="3"/>
</dbReference>
<dbReference type="Gene3D" id="1.10.287.130">
    <property type="match status" value="1"/>
</dbReference>
<dbReference type="Gene3D" id="3.40.50.2300">
    <property type="match status" value="1"/>
</dbReference>
<feature type="domain" description="PAS" evidence="9">
    <location>
        <begin position="1"/>
        <end position="58"/>
    </location>
</feature>
<dbReference type="SUPFAM" id="SSF47384">
    <property type="entry name" value="Homodimeric domain of signal transducing histidine kinase"/>
    <property type="match status" value="1"/>
</dbReference>
<reference evidence="11 12" key="1">
    <citation type="submission" date="2018-08" db="EMBL/GenBank/DDBJ databases">
        <title>Thalassotalea euphylliae genome.</title>
        <authorList>
            <person name="Summers S."/>
            <person name="Rice S.A."/>
            <person name="Freckelton M.L."/>
            <person name="Nedved B.T."/>
            <person name="Hadfield M.G."/>
        </authorList>
    </citation>
    <scope>NUCLEOTIDE SEQUENCE [LARGE SCALE GENOMIC DNA]</scope>
    <source>
        <strain evidence="11 12">H1</strain>
    </source>
</reference>
<feature type="domain" description="Response regulatory" evidence="8">
    <location>
        <begin position="735"/>
        <end position="845"/>
    </location>
</feature>
<dbReference type="Gene3D" id="3.30.450.20">
    <property type="entry name" value="PAS domain"/>
    <property type="match status" value="3"/>
</dbReference>
<dbReference type="EC" id="2.7.13.3" evidence="2"/>
<feature type="modified residue" description="4-aspartylphosphate" evidence="6">
    <location>
        <position position="785"/>
    </location>
</feature>
<dbReference type="SMART" id="SM00091">
    <property type="entry name" value="PAS"/>
    <property type="match status" value="2"/>
</dbReference>
<dbReference type="InterPro" id="IPR036890">
    <property type="entry name" value="HATPase_C_sf"/>
</dbReference>
<evidence type="ECO:0000313" key="11">
    <source>
        <dbReference type="EMBL" id="REL26589.1"/>
    </source>
</evidence>
<dbReference type="InterPro" id="IPR001789">
    <property type="entry name" value="Sig_transdc_resp-reg_receiver"/>
</dbReference>
<dbReference type="InterPro" id="IPR013655">
    <property type="entry name" value="PAS_fold_3"/>
</dbReference>
<feature type="domain" description="Histidine kinase" evidence="7">
    <location>
        <begin position="494"/>
        <end position="708"/>
    </location>
</feature>
<comment type="catalytic activity">
    <reaction evidence="1">
        <text>ATP + protein L-histidine = ADP + protein N-phospho-L-histidine.</text>
        <dbReference type="EC" id="2.7.13.3"/>
    </reaction>
</comment>
<evidence type="ECO:0000259" key="7">
    <source>
        <dbReference type="PROSITE" id="PS50109"/>
    </source>
</evidence>
<evidence type="ECO:0000256" key="3">
    <source>
        <dbReference type="ARBA" id="ARBA00022553"/>
    </source>
</evidence>
<dbReference type="InterPro" id="IPR000014">
    <property type="entry name" value="PAS"/>
</dbReference>
<dbReference type="GO" id="GO:0000155">
    <property type="term" value="F:phosphorelay sensor kinase activity"/>
    <property type="evidence" value="ECO:0007669"/>
    <property type="project" value="InterPro"/>
</dbReference>
<accession>A0A3E0TPX1</accession>
<evidence type="ECO:0000256" key="2">
    <source>
        <dbReference type="ARBA" id="ARBA00012438"/>
    </source>
</evidence>
<dbReference type="PROSITE" id="PS50110">
    <property type="entry name" value="RESPONSE_REGULATORY"/>
    <property type="match status" value="1"/>
</dbReference>
<dbReference type="SMART" id="SM00387">
    <property type="entry name" value="HATPase_c"/>
    <property type="match status" value="1"/>
</dbReference>
<dbReference type="OrthoDB" id="9772100at2"/>
<dbReference type="PRINTS" id="PR00344">
    <property type="entry name" value="BCTRLSENSOR"/>
</dbReference>
<organism evidence="11 12">
    <name type="scientific">Thalassotalea euphylliae</name>
    <dbReference type="NCBI Taxonomy" id="1655234"/>
    <lineage>
        <taxon>Bacteria</taxon>
        <taxon>Pseudomonadati</taxon>
        <taxon>Pseudomonadota</taxon>
        <taxon>Gammaproteobacteria</taxon>
        <taxon>Alteromonadales</taxon>
        <taxon>Colwelliaceae</taxon>
        <taxon>Thalassotalea</taxon>
    </lineage>
</organism>
<dbReference type="SMART" id="SM00388">
    <property type="entry name" value="HisKA"/>
    <property type="match status" value="1"/>
</dbReference>
<dbReference type="SUPFAM" id="SSF55874">
    <property type="entry name" value="ATPase domain of HSP90 chaperone/DNA topoisomerase II/histidine kinase"/>
    <property type="match status" value="1"/>
</dbReference>
<protein>
    <recommendedName>
        <fullName evidence="2">histidine kinase</fullName>
        <ecNumber evidence="2">2.7.13.3</ecNumber>
    </recommendedName>
</protein>
<evidence type="ECO:0000256" key="4">
    <source>
        <dbReference type="ARBA" id="ARBA00022679"/>
    </source>
</evidence>